<comment type="caution">
    <text evidence="1">The sequence shown here is derived from an EMBL/GenBank/DDBJ whole genome shotgun (WGS) entry which is preliminary data.</text>
</comment>
<dbReference type="RefSeq" id="WP_270028044.1">
    <property type="nucleotide sequence ID" value="NZ_JAPDDP010000057.1"/>
</dbReference>
<keyword evidence="2" id="KW-1185">Reference proteome</keyword>
<name>A0A9X3NEU6_9ACTN</name>
<proteinExistence type="predicted"/>
<dbReference type="Proteomes" id="UP001147653">
    <property type="component" value="Unassembled WGS sequence"/>
</dbReference>
<sequence length="146" mass="16866">MPGSANSDESYVLDLTDDLLGERASRQHRFDWLLGDPSSSGNRRKLPVDGYYKRHALVVEYHERQHEHPVPHFDKPDRMTVSGVDRGKQRRLYDERRRELIPCHGLRLLVIRAGDLATDSRGRLHRDQQADLVVLSKMLKSFVLLG</sequence>
<protein>
    <submittedName>
        <fullName evidence="1">Uncharacterized protein</fullName>
    </submittedName>
</protein>
<gene>
    <name evidence="1" type="ORF">OJ997_25275</name>
</gene>
<reference evidence="1" key="1">
    <citation type="submission" date="2022-10" db="EMBL/GenBank/DDBJ databases">
        <title>The WGS of Solirubrobacter phytolaccae KCTC 29190.</title>
        <authorList>
            <person name="Jiang Z."/>
        </authorList>
    </citation>
    <scope>NUCLEOTIDE SEQUENCE</scope>
    <source>
        <strain evidence="1">KCTC 29190</strain>
    </source>
</reference>
<accession>A0A9X3NEU6</accession>
<dbReference type="EMBL" id="JAPDDP010000057">
    <property type="protein sequence ID" value="MDA0183645.1"/>
    <property type="molecule type" value="Genomic_DNA"/>
</dbReference>
<evidence type="ECO:0000313" key="1">
    <source>
        <dbReference type="EMBL" id="MDA0183645.1"/>
    </source>
</evidence>
<organism evidence="1 2">
    <name type="scientific">Solirubrobacter phytolaccae</name>
    <dbReference type="NCBI Taxonomy" id="1404360"/>
    <lineage>
        <taxon>Bacteria</taxon>
        <taxon>Bacillati</taxon>
        <taxon>Actinomycetota</taxon>
        <taxon>Thermoleophilia</taxon>
        <taxon>Solirubrobacterales</taxon>
        <taxon>Solirubrobacteraceae</taxon>
        <taxon>Solirubrobacter</taxon>
    </lineage>
</organism>
<dbReference type="AlphaFoldDB" id="A0A9X3NEU6"/>
<evidence type="ECO:0000313" key="2">
    <source>
        <dbReference type="Proteomes" id="UP001147653"/>
    </source>
</evidence>